<dbReference type="SUPFAM" id="SSF53623">
    <property type="entry name" value="MurD-like peptide ligases, catalytic domain"/>
    <property type="match status" value="1"/>
</dbReference>
<dbReference type="PANTHER" id="PTHR23135">
    <property type="entry name" value="MUR LIGASE FAMILY MEMBER"/>
    <property type="match status" value="1"/>
</dbReference>
<organism evidence="3 4">
    <name type="scientific">Candidatus Roizmanbacteria bacterium CG23_combo_of_CG06-09_8_20_14_all_35_49</name>
    <dbReference type="NCBI Taxonomy" id="1974863"/>
    <lineage>
        <taxon>Bacteria</taxon>
        <taxon>Candidatus Roizmaniibacteriota</taxon>
    </lineage>
</organism>
<gene>
    <name evidence="3" type="ORF">COX47_02305</name>
</gene>
<proteinExistence type="predicted"/>
<evidence type="ECO:0000259" key="2">
    <source>
        <dbReference type="Pfam" id="PF08245"/>
    </source>
</evidence>
<feature type="domain" description="Mur ligase C-terminal" evidence="1">
    <location>
        <begin position="236"/>
        <end position="362"/>
    </location>
</feature>
<dbReference type="Pfam" id="PF02875">
    <property type="entry name" value="Mur_ligase_C"/>
    <property type="match status" value="1"/>
</dbReference>
<dbReference type="SUPFAM" id="SSF53244">
    <property type="entry name" value="MurD-like peptide ligases, peptide-binding domain"/>
    <property type="match status" value="1"/>
</dbReference>
<evidence type="ECO:0000259" key="1">
    <source>
        <dbReference type="Pfam" id="PF02875"/>
    </source>
</evidence>
<feature type="domain" description="Mur ligase central" evidence="2">
    <location>
        <begin position="41"/>
        <end position="204"/>
    </location>
</feature>
<dbReference type="InterPro" id="IPR036615">
    <property type="entry name" value="Mur_ligase_C_dom_sf"/>
</dbReference>
<dbReference type="Gene3D" id="3.90.190.20">
    <property type="entry name" value="Mur ligase, C-terminal domain"/>
    <property type="match status" value="1"/>
</dbReference>
<dbReference type="Pfam" id="PF08245">
    <property type="entry name" value="Mur_ligase_M"/>
    <property type="match status" value="1"/>
</dbReference>
<accession>A0A2G9Y6T1</accession>
<name>A0A2G9Y6T1_9BACT</name>
<dbReference type="GO" id="GO:0005524">
    <property type="term" value="F:ATP binding"/>
    <property type="evidence" value="ECO:0007669"/>
    <property type="project" value="InterPro"/>
</dbReference>
<evidence type="ECO:0008006" key="5">
    <source>
        <dbReference type="Google" id="ProtNLM"/>
    </source>
</evidence>
<dbReference type="Gene3D" id="3.40.1190.10">
    <property type="entry name" value="Mur-like, catalytic domain"/>
    <property type="match status" value="1"/>
</dbReference>
<comment type="caution">
    <text evidence="3">The sequence shown here is derived from an EMBL/GenBank/DDBJ whole genome shotgun (WGS) entry which is preliminary data.</text>
</comment>
<dbReference type="AlphaFoldDB" id="A0A2G9Y6T1"/>
<evidence type="ECO:0000313" key="3">
    <source>
        <dbReference type="EMBL" id="PIP14948.1"/>
    </source>
</evidence>
<dbReference type="GO" id="GO:0016881">
    <property type="term" value="F:acid-amino acid ligase activity"/>
    <property type="evidence" value="ECO:0007669"/>
    <property type="project" value="InterPro"/>
</dbReference>
<dbReference type="EMBL" id="PCRE01000034">
    <property type="protein sequence ID" value="PIP14948.1"/>
    <property type="molecule type" value="Genomic_DNA"/>
</dbReference>
<dbReference type="InterPro" id="IPR013221">
    <property type="entry name" value="Mur_ligase_cen"/>
</dbReference>
<reference evidence="3 4" key="1">
    <citation type="submission" date="2017-09" db="EMBL/GenBank/DDBJ databases">
        <title>Depth-based differentiation of microbial function through sediment-hosted aquifers and enrichment of novel symbionts in the deep terrestrial subsurface.</title>
        <authorList>
            <person name="Probst A.J."/>
            <person name="Ladd B."/>
            <person name="Jarett J.K."/>
            <person name="Geller-Mcgrath D.E."/>
            <person name="Sieber C.M."/>
            <person name="Emerson J.B."/>
            <person name="Anantharaman K."/>
            <person name="Thomas B.C."/>
            <person name="Malmstrom R."/>
            <person name="Stieglmeier M."/>
            <person name="Klingl A."/>
            <person name="Woyke T."/>
            <person name="Ryan C.M."/>
            <person name="Banfield J.F."/>
        </authorList>
    </citation>
    <scope>NUCLEOTIDE SEQUENCE [LARGE SCALE GENOMIC DNA]</scope>
    <source>
        <strain evidence="3">CG23_combo_of_CG06-09_8_20_14_all_35_49</strain>
    </source>
</reference>
<protein>
    <recommendedName>
        <fullName evidence="5">UDP-N-acetylmuramoyl-L-alanyl-D-glutamate--2, 6-diaminopimelate ligase</fullName>
    </recommendedName>
</protein>
<dbReference type="InterPro" id="IPR004101">
    <property type="entry name" value="Mur_ligase_C"/>
</dbReference>
<dbReference type="Proteomes" id="UP000231025">
    <property type="component" value="Unassembled WGS sequence"/>
</dbReference>
<dbReference type="PANTHER" id="PTHR23135:SF4">
    <property type="entry name" value="UDP-N-ACETYLMURAMOYL-L-ALANYL-D-GLUTAMATE--2,6-DIAMINOPIMELATE LIGASE MURE HOMOLOG, CHLOROPLASTIC"/>
    <property type="match status" value="1"/>
</dbReference>
<sequence length="410" mass="47292">MKNSKLQFKIQKLKNIYHLFQAIIANIYYGFPSRRLKVIGVTGTDGKTTTIHLIYHILKFAGYKASMISSVYAIVGNKEYDTGFHVTTPSSFFIQKMLKTSVDHEDKYFVLETTSHALDQNRVWGIRYEIGVITNITHEHLDYHKTYEKYVMTKVKLLKMARISIVNKDDESYKEVKSEKLKVKSYNSKFKSLDKLEDITKFNQYNYSAAYTVCKVLGLTDKQILEGMKTFKLPKGRLDVVYDKDFKVIIDFAHTPNAFENLLPELRKMFLKKEGRLIHVFGSAGLRDVTKRPLMGEVSSRYSDYIILTEEDYRTEKPEVICQQIASGINNKPYKMIINREQAINKAIGMAKTGDVVVLTGKAHEKSLCRGKTEVPWDEYEAINKAIKTKIQSSNDKSNPNIQMTKLFKF</sequence>
<dbReference type="InterPro" id="IPR036565">
    <property type="entry name" value="Mur-like_cat_sf"/>
</dbReference>
<evidence type="ECO:0000313" key="4">
    <source>
        <dbReference type="Proteomes" id="UP000231025"/>
    </source>
</evidence>